<dbReference type="AlphaFoldDB" id="A0A0H4VKC2"/>
<protein>
    <recommendedName>
        <fullName evidence="4 7">Signal peptidase I</fullName>
        <ecNumber evidence="3 7">3.4.21.89</ecNumber>
    </recommendedName>
</protein>
<keyword evidence="7" id="KW-1133">Transmembrane helix</keyword>
<organism evidence="9 10">
    <name type="scientific">Aurantiacibacter atlanticus</name>
    <dbReference type="NCBI Taxonomy" id="1648404"/>
    <lineage>
        <taxon>Bacteria</taxon>
        <taxon>Pseudomonadati</taxon>
        <taxon>Pseudomonadota</taxon>
        <taxon>Alphaproteobacteria</taxon>
        <taxon>Sphingomonadales</taxon>
        <taxon>Erythrobacteraceae</taxon>
        <taxon>Aurantiacibacter</taxon>
    </lineage>
</organism>
<keyword evidence="7" id="KW-0472">Membrane</keyword>
<evidence type="ECO:0000256" key="7">
    <source>
        <dbReference type="RuleBase" id="RU362042"/>
    </source>
</evidence>
<evidence type="ECO:0000256" key="5">
    <source>
        <dbReference type="ARBA" id="ARBA00022801"/>
    </source>
</evidence>
<feature type="domain" description="Peptidase S26" evidence="8">
    <location>
        <begin position="35"/>
        <end position="260"/>
    </location>
</feature>
<evidence type="ECO:0000256" key="2">
    <source>
        <dbReference type="ARBA" id="ARBA00009370"/>
    </source>
</evidence>
<evidence type="ECO:0000256" key="4">
    <source>
        <dbReference type="ARBA" id="ARBA00019232"/>
    </source>
</evidence>
<dbReference type="GO" id="GO:0016020">
    <property type="term" value="C:membrane"/>
    <property type="evidence" value="ECO:0007669"/>
    <property type="project" value="UniProtKB-SubCell"/>
</dbReference>
<reference evidence="9 10" key="1">
    <citation type="journal article" date="2015" name="Int. J. Syst. Evol. Microbiol.">
        <title>Erythrobacter atlanticus sp. nov., a bacterium from ocean sediment able to degrade polycyclic aromatic hydrocarbons.</title>
        <authorList>
            <person name="Zhuang L."/>
            <person name="Liu Y."/>
            <person name="Wang L."/>
            <person name="Wang W."/>
            <person name="Shao Z."/>
        </authorList>
    </citation>
    <scope>NUCLEOTIDE SEQUENCE [LARGE SCALE GENOMIC DNA]</scope>
    <source>
        <strain evidence="10">s21-N3</strain>
    </source>
</reference>
<comment type="catalytic activity">
    <reaction evidence="1 7">
        <text>Cleavage of hydrophobic, N-terminal signal or leader sequences from secreted and periplasmic proteins.</text>
        <dbReference type="EC" id="3.4.21.89"/>
    </reaction>
</comment>
<accession>A0A0H4VKC2</accession>
<reference evidence="10" key="2">
    <citation type="submission" date="2015-04" db="EMBL/GenBank/DDBJ databases">
        <title>The complete genome sequence of Erythrobacter sp. s21-N3.</title>
        <authorList>
            <person name="Zhuang L."/>
            <person name="Liu Y."/>
            <person name="Shao Z."/>
        </authorList>
    </citation>
    <scope>NUCLEOTIDE SEQUENCE [LARGE SCALE GENOMIC DNA]</scope>
    <source>
        <strain evidence="10">s21-N3</strain>
    </source>
</reference>
<dbReference type="InterPro" id="IPR000223">
    <property type="entry name" value="Pept_S26A_signal_pept_1"/>
</dbReference>
<dbReference type="InterPro" id="IPR036286">
    <property type="entry name" value="LexA/Signal_pep-like_sf"/>
</dbReference>
<dbReference type="InterPro" id="IPR019533">
    <property type="entry name" value="Peptidase_S26"/>
</dbReference>
<dbReference type="EC" id="3.4.21.89" evidence="3 7"/>
<keyword evidence="5 7" id="KW-0378">Hydrolase</keyword>
<dbReference type="PRINTS" id="PR00727">
    <property type="entry name" value="LEADERPTASE"/>
</dbReference>
<dbReference type="GO" id="GO:0009003">
    <property type="term" value="F:signal peptidase activity"/>
    <property type="evidence" value="ECO:0007669"/>
    <property type="project" value="UniProtKB-EC"/>
</dbReference>
<dbReference type="Gene3D" id="2.10.109.10">
    <property type="entry name" value="Umud Fragment, subunit A"/>
    <property type="match status" value="1"/>
</dbReference>
<comment type="similarity">
    <text evidence="2 7">Belongs to the peptidase S26 family.</text>
</comment>
<gene>
    <name evidence="9" type="ORF">CP97_08995</name>
</gene>
<proteinExistence type="inferred from homology"/>
<evidence type="ECO:0000256" key="6">
    <source>
        <dbReference type="PIRSR" id="PIRSR600223-1"/>
    </source>
</evidence>
<feature type="active site" evidence="6">
    <location>
        <position position="124"/>
    </location>
</feature>
<evidence type="ECO:0000256" key="3">
    <source>
        <dbReference type="ARBA" id="ARBA00013208"/>
    </source>
</evidence>
<dbReference type="GO" id="GO:0004252">
    <property type="term" value="F:serine-type endopeptidase activity"/>
    <property type="evidence" value="ECO:0007669"/>
    <property type="project" value="InterPro"/>
</dbReference>
<evidence type="ECO:0000256" key="1">
    <source>
        <dbReference type="ARBA" id="ARBA00000677"/>
    </source>
</evidence>
<dbReference type="EMBL" id="CP011310">
    <property type="protein sequence ID" value="AKQ43326.2"/>
    <property type="molecule type" value="Genomic_DNA"/>
</dbReference>
<feature type="transmembrane region" description="Helical" evidence="7">
    <location>
        <begin position="36"/>
        <end position="58"/>
    </location>
</feature>
<dbReference type="PANTHER" id="PTHR43390:SF1">
    <property type="entry name" value="CHLOROPLAST PROCESSING PEPTIDASE"/>
    <property type="match status" value="1"/>
</dbReference>
<dbReference type="Pfam" id="PF10502">
    <property type="entry name" value="Peptidase_S26"/>
    <property type="match status" value="1"/>
</dbReference>
<dbReference type="Proteomes" id="UP000059113">
    <property type="component" value="Chromosome"/>
</dbReference>
<evidence type="ECO:0000313" key="9">
    <source>
        <dbReference type="EMBL" id="AKQ43326.2"/>
    </source>
</evidence>
<dbReference type="RefSeq" id="WP_082863777.1">
    <property type="nucleotide sequence ID" value="NZ_CP011310.1"/>
</dbReference>
<dbReference type="KEGG" id="ery:CP97_08995"/>
<keyword evidence="7" id="KW-0645">Protease</keyword>
<dbReference type="SUPFAM" id="SSF51306">
    <property type="entry name" value="LexA/Signal peptidase"/>
    <property type="match status" value="1"/>
</dbReference>
<keyword evidence="7" id="KW-0812">Transmembrane</keyword>
<dbReference type="PANTHER" id="PTHR43390">
    <property type="entry name" value="SIGNAL PEPTIDASE I"/>
    <property type="match status" value="1"/>
</dbReference>
<sequence>MDNAHIREIEEPAGHAGSPLASKATEAEEKEDWKSYTIFLLKLVIVVLIFRTFIFTSFNIPSESMMPRLLVGDYLFSQKWSYGYSRYSLPFNVDFGNGRVLARQPDRGDIVIFKHPIDETDYIKRVIGLPGDTVQMIDGIVHIDGEAVSLEQIEDFVIPVHGDRGCRYAQFEVRSEDGSAICQYPQYRETLPEGVSYNIIDLGENFQDNTPPVTVPEDRLFLMGDNRDNSLDSRFPAEPGRGIGLVPQNNLVAEASFMYWSTDGTAEWLKPWTWFTAARWSRMFRGI</sequence>
<feature type="active site" evidence="6">
    <location>
        <position position="64"/>
    </location>
</feature>
<dbReference type="NCBIfam" id="TIGR02227">
    <property type="entry name" value="sigpep_I_bact"/>
    <property type="match status" value="1"/>
</dbReference>
<evidence type="ECO:0000259" key="8">
    <source>
        <dbReference type="Pfam" id="PF10502"/>
    </source>
</evidence>
<evidence type="ECO:0000313" key="10">
    <source>
        <dbReference type="Proteomes" id="UP000059113"/>
    </source>
</evidence>
<dbReference type="STRING" id="1648404.CP97_08995"/>
<dbReference type="PROSITE" id="PS00760">
    <property type="entry name" value="SPASE_I_2"/>
    <property type="match status" value="1"/>
</dbReference>
<dbReference type="CDD" id="cd06530">
    <property type="entry name" value="S26_SPase_I"/>
    <property type="match status" value="1"/>
</dbReference>
<keyword evidence="10" id="KW-1185">Reference proteome</keyword>
<dbReference type="OrthoDB" id="9815782at2"/>
<name>A0A0H4VKC2_9SPHN</name>
<dbReference type="GO" id="GO:0006465">
    <property type="term" value="P:signal peptide processing"/>
    <property type="evidence" value="ECO:0007669"/>
    <property type="project" value="InterPro"/>
</dbReference>
<comment type="subcellular location">
    <subcellularLocation>
        <location evidence="7">Membrane</location>
        <topology evidence="7">Single-pass type II membrane protein</topology>
    </subcellularLocation>
</comment>
<dbReference type="InterPro" id="IPR019757">
    <property type="entry name" value="Pept_S26A_signal_pept_1_Lys-AS"/>
</dbReference>